<keyword evidence="3" id="KW-1185">Reference proteome</keyword>
<protein>
    <submittedName>
        <fullName evidence="2">Uncharacterized protein</fullName>
    </submittedName>
</protein>
<dbReference type="Proteomes" id="UP000266723">
    <property type="component" value="Unassembled WGS sequence"/>
</dbReference>
<evidence type="ECO:0000313" key="3">
    <source>
        <dbReference type="Proteomes" id="UP000266723"/>
    </source>
</evidence>
<reference evidence="2 3" key="1">
    <citation type="journal article" date="2020" name="BMC Genomics">
        <title>Intraspecific diversification of the crop wild relative Brassica cretica Lam. using demographic model selection.</title>
        <authorList>
            <person name="Kioukis A."/>
            <person name="Michalopoulou V.A."/>
            <person name="Briers L."/>
            <person name="Pirintsos S."/>
            <person name="Studholme D.J."/>
            <person name="Pavlidis P."/>
            <person name="Sarris P.F."/>
        </authorList>
    </citation>
    <scope>NUCLEOTIDE SEQUENCE [LARGE SCALE GENOMIC DNA]</scope>
    <source>
        <strain evidence="3">cv. PFS-1207/04</strain>
    </source>
</reference>
<dbReference type="EMBL" id="QGKV02000759">
    <property type="protein sequence ID" value="KAF3563661.1"/>
    <property type="molecule type" value="Genomic_DNA"/>
</dbReference>
<accession>A0ABQ7CUR1</accession>
<feature type="region of interest" description="Disordered" evidence="1">
    <location>
        <begin position="194"/>
        <end position="228"/>
    </location>
</feature>
<organism evidence="2 3">
    <name type="scientific">Brassica cretica</name>
    <name type="common">Mustard</name>
    <dbReference type="NCBI Taxonomy" id="69181"/>
    <lineage>
        <taxon>Eukaryota</taxon>
        <taxon>Viridiplantae</taxon>
        <taxon>Streptophyta</taxon>
        <taxon>Embryophyta</taxon>
        <taxon>Tracheophyta</taxon>
        <taxon>Spermatophyta</taxon>
        <taxon>Magnoliopsida</taxon>
        <taxon>eudicotyledons</taxon>
        <taxon>Gunneridae</taxon>
        <taxon>Pentapetalae</taxon>
        <taxon>rosids</taxon>
        <taxon>malvids</taxon>
        <taxon>Brassicales</taxon>
        <taxon>Brassicaceae</taxon>
        <taxon>Brassiceae</taxon>
        <taxon>Brassica</taxon>
    </lineage>
</organism>
<feature type="compositionally biased region" description="Basic and acidic residues" evidence="1">
    <location>
        <begin position="203"/>
        <end position="215"/>
    </location>
</feature>
<gene>
    <name evidence="2" type="ORF">DY000_02014728</name>
</gene>
<evidence type="ECO:0000313" key="2">
    <source>
        <dbReference type="EMBL" id="KAF3563661.1"/>
    </source>
</evidence>
<comment type="caution">
    <text evidence="2">The sequence shown here is derived from an EMBL/GenBank/DDBJ whole genome shotgun (WGS) entry which is preliminary data.</text>
</comment>
<name>A0ABQ7CUR1_BRACR</name>
<feature type="region of interest" description="Disordered" evidence="1">
    <location>
        <begin position="153"/>
        <end position="177"/>
    </location>
</feature>
<proteinExistence type="predicted"/>
<evidence type="ECO:0000256" key="1">
    <source>
        <dbReference type="SAM" id="MobiDB-lite"/>
    </source>
</evidence>
<sequence>MCSLSSGYNLLSNRSGGFKGNTSHTFLTAYGLLCVMNEPDKVLLVHGTWVRDADNRWIFEPDIVCAAEHFIELKMEMTMTELVAAVKECLDITSKDIYVKLSYQYAEWVAMGDGELDTPQYITDDTDVGVFIRKRRAIEEVDLYVSIVRHSPGGKEDNLPRQLSRNMRKGGEDGGDNRMDEEDWHAFALSETPLTLPPTQKDVGGKDQEVPECSERHRRNNTTSRTTIPHGQHGIVIREPGETVRLAAPETEARQKGKNKWPLEYETDSYTDSDDAMVVPVLRESIPETSNAARPVARRLALPEVADEFGQHWGKFDEALHEMLSDPYTPAIFGKDAPPVFNSRRGTEVRKSREEGEYRCRVNALTFDKMNEPDKVLLVHGTWVRDADNRWIFEPDIVCAAEHLIELKMEMAMTELVAAVKECLDITSKDISVKLSFQYPEWVAMGD</sequence>